<dbReference type="Pfam" id="PF07070">
    <property type="entry name" value="Spo0M"/>
    <property type="match status" value="1"/>
</dbReference>
<accession>A0A938Y396</accession>
<dbReference type="RefSeq" id="WP_204518560.1">
    <property type="nucleotide sequence ID" value="NZ_BAABIN010000016.1"/>
</dbReference>
<name>A0A938Y396_9BACL</name>
<dbReference type="InterPro" id="IPR009776">
    <property type="entry name" value="Spore_0_M"/>
</dbReference>
<proteinExistence type="predicted"/>
<dbReference type="Proteomes" id="UP000717624">
    <property type="component" value="Unassembled WGS sequence"/>
</dbReference>
<dbReference type="AlphaFoldDB" id="A0A938Y396"/>
<comment type="caution">
    <text evidence="1">The sequence shown here is derived from an EMBL/GenBank/DDBJ whole genome shotgun (WGS) entry which is preliminary data.</text>
</comment>
<dbReference type="PANTHER" id="PTHR40053:SF1">
    <property type="entry name" value="SPORULATION-CONTROL PROTEIN SPO0M"/>
    <property type="match status" value="1"/>
</dbReference>
<keyword evidence="2" id="KW-1185">Reference proteome</keyword>
<dbReference type="PANTHER" id="PTHR40053">
    <property type="entry name" value="SPORULATION-CONTROL PROTEIN SPO0M"/>
    <property type="match status" value="1"/>
</dbReference>
<reference evidence="1" key="1">
    <citation type="submission" date="2021-01" db="EMBL/GenBank/DDBJ databases">
        <title>Genomic Encyclopedia of Type Strains, Phase IV (KMG-IV): sequencing the most valuable type-strain genomes for metagenomic binning, comparative biology and taxonomic classification.</title>
        <authorList>
            <person name="Goeker M."/>
        </authorList>
    </citation>
    <scope>NUCLEOTIDE SEQUENCE</scope>
    <source>
        <strain evidence="1">DSM 25523</strain>
    </source>
</reference>
<gene>
    <name evidence="1" type="ORF">JOD01_002427</name>
</gene>
<sequence>MSIFKKLLASVGIGSAQVDTRLYHESFLPGDTVAGEVHLTGGELAQEIDEIYIYVMTHYERETKDQKAKENCVLLKYLISQPIKLEPGENRSIPFSFQLPWETPLTMGRQPVYLRTGLDIKNAVDPGDSDFIEVRPHPLMAKTLEAVKLLGFQLYKVDCEYNRQLGRKYPFVQEFEFRPTGRYRQRLEELELIFFLQPEKLEVLLELDKRAKGMLGLFAEKFNLDERYMRFHLRADDQHLTAEQLAARIGALIEQAIS</sequence>
<evidence type="ECO:0000313" key="2">
    <source>
        <dbReference type="Proteomes" id="UP000717624"/>
    </source>
</evidence>
<organism evidence="1 2">
    <name type="scientific">Brevibacillus fulvus</name>
    <dbReference type="NCBI Taxonomy" id="1125967"/>
    <lineage>
        <taxon>Bacteria</taxon>
        <taxon>Bacillati</taxon>
        <taxon>Bacillota</taxon>
        <taxon>Bacilli</taxon>
        <taxon>Bacillales</taxon>
        <taxon>Paenibacillaceae</taxon>
        <taxon>Brevibacillus</taxon>
    </lineage>
</organism>
<protein>
    <submittedName>
        <fullName evidence="1">Sporulation-control protein</fullName>
    </submittedName>
</protein>
<evidence type="ECO:0000313" key="1">
    <source>
        <dbReference type="EMBL" id="MBM7590817.1"/>
    </source>
</evidence>
<dbReference type="EMBL" id="JAFBEB010000007">
    <property type="protein sequence ID" value="MBM7590817.1"/>
    <property type="molecule type" value="Genomic_DNA"/>
</dbReference>